<evidence type="ECO:0000256" key="2">
    <source>
        <dbReference type="ARBA" id="ARBA00004496"/>
    </source>
</evidence>
<evidence type="ECO:0000259" key="13">
    <source>
        <dbReference type="Pfam" id="PF00108"/>
    </source>
</evidence>
<keyword evidence="8" id="KW-0677">Repeat</keyword>
<evidence type="ECO:0000313" key="15">
    <source>
        <dbReference type="EMBL" id="MBC1169005.1"/>
    </source>
</evidence>
<evidence type="ECO:0000256" key="1">
    <source>
        <dbReference type="ARBA" id="ARBA00004275"/>
    </source>
</evidence>
<sequence>MSLRDLVDPECGGANQLVRMGNQITRDPTYKDEGFSGHPQTAMPGRQAFSSDQLVNDFMAQMTNAAPPQTFRMDALLKEMRDIDAQSFGHPIVPAPPIIQEVNRSDTWSSEFLEHQKHIFDSPNKTAGAPGAAMGGAVWTPRMPPGMMGDPLFQPQVQNQSGGVAWTKDFFDRAEKVEKEKTLQGQPTAEEQDELRRAADDLLRTMGSDSDPFQYSEFVDFMKNVRDDSSVLTMEGSEKVDGEAAASTDWVKDYVETMKEEADKKDEYNQQFWNRLQDEWRQIAEANDEHHPWLTEFQDFYDPYKEYKFDEDNPMTNDENVFEKGKAFLAQGDSSSAALCFELAAKQDSTNAECWELLGRAQAENEKDPQAIPALKKALELQPNNMNVLMALAVSYTNEGLQTQALRMLINWMKMHPKYSHLVPDAMGHEAEEGAVGGSIAKPPYLSDVQDLFLAAVRMDPSVIDTDIQEALGVLFNLSADYDKAVDCFEAVVKMQPENPKAWNRLGASLANGNRSVEAVDAYQRALAIHPGFIRARYNVGIICINLKAYKEAAEHLLTALNHQATSSARSGIVRDASYKQMSNGIWSTLRMAVSLLGRHDLQPAIDRKDLDAMNKAFEMNDVRFYFVKVCICAMSALTKGIFIVGAKRTAFGTLGGAFKNTSITELQTVAAKAAIEAAGLEPSQIDSVNIGNIMSMAATDGIYMPRHVLLKCGIPQDRPALGVNRLCGSGFQAVVNGAQDILLGAAKVSLTGGVENMSMTPFLARGIRFGVPLGTNGVLEDGLWGGLTDTYCKLPMALTAENLAAQFKIPRETVDKFALRSQQNWKKAQDEGAFAAEITPIKIKVKGKEVDFTVDEHPRPQTTLEGLAKLPTLFKKDGVVTAGSASGICDGAAAVIVASEKAVEEYNLKPLARLVAYSAVGVAPEIMGIGPVPAIKNILKLTGLSLNDIDLIDINEAFGVQTLACAEALKLDMSKLNVNGGAIALGHPLAASGSRITGHLVHELNRKKLKRAIGSACIGGGQGIALLLESV</sequence>
<feature type="domain" description="Thiolase N-terminal" evidence="13">
    <location>
        <begin position="642"/>
        <end position="901"/>
    </location>
</feature>
<dbReference type="SMART" id="SM00028">
    <property type="entry name" value="TPR"/>
    <property type="match status" value="5"/>
</dbReference>
<protein>
    <submittedName>
        <fullName evidence="15">Putative acetyl-coa acetyltransferase</fullName>
    </submittedName>
</protein>
<dbReference type="InterPro" id="IPR019734">
    <property type="entry name" value="TPR_rpt"/>
</dbReference>
<dbReference type="InterPro" id="IPR016039">
    <property type="entry name" value="Thiolase-like"/>
</dbReference>
<feature type="domain" description="Thiolase C-terminal" evidence="14">
    <location>
        <begin position="909"/>
        <end position="1030"/>
    </location>
</feature>
<dbReference type="GO" id="GO:0016560">
    <property type="term" value="P:protein import into peroxisome matrix, docking"/>
    <property type="evidence" value="ECO:0007669"/>
    <property type="project" value="TreeGrafter"/>
</dbReference>
<dbReference type="GO" id="GO:0005829">
    <property type="term" value="C:cytosol"/>
    <property type="evidence" value="ECO:0007669"/>
    <property type="project" value="TreeGrafter"/>
</dbReference>
<dbReference type="InterPro" id="IPR020613">
    <property type="entry name" value="Thiolase_CS"/>
</dbReference>
<dbReference type="VEuPathDB" id="VectorBase:LLONM1_006637"/>
<dbReference type="EMBL" id="GITU01000302">
    <property type="protein sequence ID" value="MBC1169005.1"/>
    <property type="molecule type" value="Transcribed_RNA"/>
</dbReference>
<dbReference type="PROSITE" id="PS00098">
    <property type="entry name" value="THIOLASE_1"/>
    <property type="match status" value="1"/>
</dbReference>
<evidence type="ECO:0000256" key="12">
    <source>
        <dbReference type="PROSITE-ProRule" id="PRU00339"/>
    </source>
</evidence>
<dbReference type="NCBIfam" id="TIGR01930">
    <property type="entry name" value="AcCoA-C-Actrans"/>
    <property type="match status" value="1"/>
</dbReference>
<dbReference type="InterPro" id="IPR024111">
    <property type="entry name" value="PEX5/PEX5L"/>
</dbReference>
<keyword evidence="6" id="KW-0963">Cytoplasm</keyword>
<dbReference type="GO" id="GO:0005778">
    <property type="term" value="C:peroxisomal membrane"/>
    <property type="evidence" value="ECO:0007669"/>
    <property type="project" value="TreeGrafter"/>
</dbReference>
<dbReference type="GO" id="GO:0016747">
    <property type="term" value="F:acyltransferase activity, transferring groups other than amino-acyl groups"/>
    <property type="evidence" value="ECO:0007669"/>
    <property type="project" value="InterPro"/>
</dbReference>
<dbReference type="CDD" id="cd00751">
    <property type="entry name" value="thiolase"/>
    <property type="match status" value="1"/>
</dbReference>
<dbReference type="InterPro" id="IPR002155">
    <property type="entry name" value="Thiolase"/>
</dbReference>
<organism evidence="15">
    <name type="scientific">Lutzomyia longipalpis</name>
    <name type="common">Sand fly</name>
    <dbReference type="NCBI Taxonomy" id="7200"/>
    <lineage>
        <taxon>Eukaryota</taxon>
        <taxon>Metazoa</taxon>
        <taxon>Ecdysozoa</taxon>
        <taxon>Arthropoda</taxon>
        <taxon>Hexapoda</taxon>
        <taxon>Insecta</taxon>
        <taxon>Pterygota</taxon>
        <taxon>Neoptera</taxon>
        <taxon>Endopterygota</taxon>
        <taxon>Diptera</taxon>
        <taxon>Nematocera</taxon>
        <taxon>Psychodoidea</taxon>
        <taxon>Psychodidae</taxon>
        <taxon>Lutzomyia</taxon>
        <taxon>Lutzomyia</taxon>
    </lineage>
</organism>
<evidence type="ECO:0000256" key="9">
    <source>
        <dbReference type="ARBA" id="ARBA00022803"/>
    </source>
</evidence>
<dbReference type="AlphaFoldDB" id="A0A7G3AAE2"/>
<dbReference type="PROSITE" id="PS50005">
    <property type="entry name" value="TPR"/>
    <property type="match status" value="3"/>
</dbReference>
<keyword evidence="7 15" id="KW-0808">Transferase</keyword>
<evidence type="ECO:0000256" key="6">
    <source>
        <dbReference type="ARBA" id="ARBA00022490"/>
    </source>
</evidence>
<evidence type="ECO:0000256" key="4">
    <source>
        <dbReference type="ARBA" id="ARBA00005348"/>
    </source>
</evidence>
<dbReference type="SUPFAM" id="SSF48452">
    <property type="entry name" value="TPR-like"/>
    <property type="match status" value="1"/>
</dbReference>
<dbReference type="Pfam" id="PF02803">
    <property type="entry name" value="Thiolase_C"/>
    <property type="match status" value="1"/>
</dbReference>
<dbReference type="FunFam" id="3.40.47.10:FF:000010">
    <property type="entry name" value="Acetyl-CoA acetyltransferase (Thiolase)"/>
    <property type="match status" value="1"/>
</dbReference>
<dbReference type="VEuPathDB" id="VectorBase:LLONM1_011661"/>
<feature type="repeat" description="TPR" evidence="12">
    <location>
        <begin position="466"/>
        <end position="499"/>
    </location>
</feature>
<evidence type="ECO:0000256" key="10">
    <source>
        <dbReference type="ARBA" id="ARBA00023140"/>
    </source>
</evidence>
<proteinExistence type="inferred from homology"/>
<dbReference type="PANTHER" id="PTHR10130">
    <property type="entry name" value="PEROXISOMAL TARGETING SIGNAL 1 RECEPTOR PEX5"/>
    <property type="match status" value="1"/>
</dbReference>
<keyword evidence="9 12" id="KW-0802">TPR repeat</keyword>
<accession>A0A7G3AAE2</accession>
<dbReference type="PROSITE" id="PS00099">
    <property type="entry name" value="THIOLASE_3"/>
    <property type="match status" value="1"/>
</dbReference>
<evidence type="ECO:0000256" key="11">
    <source>
        <dbReference type="ARBA" id="ARBA00023315"/>
    </source>
</evidence>
<comment type="pathway">
    <text evidence="3">Lipid metabolism.</text>
</comment>
<evidence type="ECO:0000256" key="8">
    <source>
        <dbReference type="ARBA" id="ARBA00022737"/>
    </source>
</evidence>
<keyword evidence="11" id="KW-0012">Acyltransferase</keyword>
<dbReference type="PANTHER" id="PTHR10130:SF0">
    <property type="entry name" value="GH08708P"/>
    <property type="match status" value="1"/>
</dbReference>
<feature type="repeat" description="TPR" evidence="12">
    <location>
        <begin position="500"/>
        <end position="533"/>
    </location>
</feature>
<dbReference type="Pfam" id="PF00108">
    <property type="entry name" value="Thiolase_N"/>
    <property type="match status" value="1"/>
</dbReference>
<dbReference type="SUPFAM" id="SSF53901">
    <property type="entry name" value="Thiolase-like"/>
    <property type="match status" value="2"/>
</dbReference>
<evidence type="ECO:0000256" key="3">
    <source>
        <dbReference type="ARBA" id="ARBA00005189"/>
    </source>
</evidence>
<name>A0A7G3AAE2_LUTLO</name>
<dbReference type="Pfam" id="PF13432">
    <property type="entry name" value="TPR_16"/>
    <property type="match status" value="2"/>
</dbReference>
<dbReference type="InterPro" id="IPR020617">
    <property type="entry name" value="Thiolase_C"/>
</dbReference>
<comment type="similarity">
    <text evidence="5">Belongs to the thiolase-like superfamily. Thiolase family.</text>
</comment>
<reference evidence="15" key="1">
    <citation type="journal article" date="2020" name="BMC">
        <title>Leishmania infection induces a limited differential gene expression in the sand fly midgut.</title>
        <authorList>
            <person name="Coutinho-Abreu I.V."/>
            <person name="Serafim T.D."/>
            <person name="Meneses C."/>
            <person name="Kamhawi S."/>
            <person name="Oliveira F."/>
            <person name="Valenzuela J.G."/>
        </authorList>
    </citation>
    <scope>NUCLEOTIDE SEQUENCE</scope>
    <source>
        <strain evidence="15">Jacobina</strain>
        <tissue evidence="15">Midgut</tissue>
    </source>
</reference>
<comment type="subcellular location">
    <subcellularLocation>
        <location evidence="2">Cytoplasm</location>
    </subcellularLocation>
    <subcellularLocation>
        <location evidence="1">Peroxisome</location>
    </subcellularLocation>
</comment>
<dbReference type="PROSITE" id="PS00737">
    <property type="entry name" value="THIOLASE_2"/>
    <property type="match status" value="1"/>
</dbReference>
<dbReference type="GO" id="GO:0005052">
    <property type="term" value="F:peroxisome matrix targeting signal-1 binding"/>
    <property type="evidence" value="ECO:0007669"/>
    <property type="project" value="TreeGrafter"/>
</dbReference>
<keyword evidence="10" id="KW-0576">Peroxisome</keyword>
<evidence type="ECO:0000256" key="7">
    <source>
        <dbReference type="ARBA" id="ARBA00022679"/>
    </source>
</evidence>
<evidence type="ECO:0000259" key="14">
    <source>
        <dbReference type="Pfam" id="PF02803"/>
    </source>
</evidence>
<dbReference type="InterPro" id="IPR020616">
    <property type="entry name" value="Thiolase_N"/>
</dbReference>
<dbReference type="InterPro" id="IPR011990">
    <property type="entry name" value="TPR-like_helical_dom_sf"/>
</dbReference>
<evidence type="ECO:0000256" key="5">
    <source>
        <dbReference type="ARBA" id="ARBA00010982"/>
    </source>
</evidence>
<feature type="repeat" description="TPR" evidence="12">
    <location>
        <begin position="352"/>
        <end position="385"/>
    </location>
</feature>
<comment type="similarity">
    <text evidence="4">Belongs to the peroxisomal targeting signal receptor family.</text>
</comment>
<dbReference type="Gene3D" id="1.25.40.10">
    <property type="entry name" value="Tetratricopeptide repeat domain"/>
    <property type="match status" value="1"/>
</dbReference>
<dbReference type="Gene3D" id="3.40.47.10">
    <property type="match status" value="2"/>
</dbReference>
<dbReference type="InterPro" id="IPR020615">
    <property type="entry name" value="Thiolase_acyl_enz_int_AS"/>
</dbReference>
<dbReference type="InterPro" id="IPR020610">
    <property type="entry name" value="Thiolase_AS"/>
</dbReference>